<name>A0ABN9XH60_9DINO</name>
<proteinExistence type="predicted"/>
<feature type="non-terminal residue" evidence="1">
    <location>
        <position position="234"/>
    </location>
</feature>
<gene>
    <name evidence="1" type="ORF">PCOR1329_LOCUS76670</name>
</gene>
<dbReference type="Gene3D" id="2.130.10.10">
    <property type="entry name" value="YVTN repeat-like/Quinoprotein amine dehydrogenase"/>
    <property type="match status" value="1"/>
</dbReference>
<dbReference type="InterPro" id="IPR052803">
    <property type="entry name" value="Cilium-Associated_Jouberin"/>
</dbReference>
<accession>A0ABN9XH60</accession>
<organism evidence="1 2">
    <name type="scientific">Prorocentrum cordatum</name>
    <dbReference type="NCBI Taxonomy" id="2364126"/>
    <lineage>
        <taxon>Eukaryota</taxon>
        <taxon>Sar</taxon>
        <taxon>Alveolata</taxon>
        <taxon>Dinophyceae</taxon>
        <taxon>Prorocentrales</taxon>
        <taxon>Prorocentraceae</taxon>
        <taxon>Prorocentrum</taxon>
    </lineage>
</organism>
<keyword evidence="2" id="KW-1185">Reference proteome</keyword>
<dbReference type="EMBL" id="CAUYUJ010020543">
    <property type="protein sequence ID" value="CAK0899045.1"/>
    <property type="molecule type" value="Genomic_DNA"/>
</dbReference>
<dbReference type="PANTHER" id="PTHR44499:SF1">
    <property type="entry name" value="JOUBERIN"/>
    <property type="match status" value="1"/>
</dbReference>
<reference evidence="1" key="1">
    <citation type="submission" date="2023-10" db="EMBL/GenBank/DDBJ databases">
        <authorList>
            <person name="Chen Y."/>
            <person name="Shah S."/>
            <person name="Dougan E. K."/>
            <person name="Thang M."/>
            <person name="Chan C."/>
        </authorList>
    </citation>
    <scope>NUCLEOTIDE SEQUENCE [LARGE SCALE GENOMIC DNA]</scope>
</reference>
<dbReference type="InterPro" id="IPR036322">
    <property type="entry name" value="WD40_repeat_dom_sf"/>
</dbReference>
<comment type="caution">
    <text evidence="1">The sequence shown here is derived from an EMBL/GenBank/DDBJ whole genome shotgun (WGS) entry which is preliminary data.</text>
</comment>
<protein>
    <submittedName>
        <fullName evidence="1">Uncharacterized protein</fullName>
    </submittedName>
</protein>
<dbReference type="Proteomes" id="UP001189429">
    <property type="component" value="Unassembled WGS sequence"/>
</dbReference>
<sequence length="234" mass="25020">MKVSIEAATAPAPEWSAAQLAGLTPDADGVLARRVSALPGVAEESGGGAERAQEEEQTVLAKHHVREKGQRCALPGALLWQVSAGRRGAFRLSLSPSGRLLAAAVARHGGAFELRTFHMATGRQHAVGTTLHDTLVYDLCWHTFEGAASQTSHRVCHPLLISCSSDCTVQIYEVPEDSGVAPRSIRLWALLRSPPGSSRALPGRERVAVCFSRHVTFPARSPPQPRREQSAGLS</sequence>
<dbReference type="InterPro" id="IPR015943">
    <property type="entry name" value="WD40/YVTN_repeat-like_dom_sf"/>
</dbReference>
<dbReference type="PANTHER" id="PTHR44499">
    <property type="entry name" value="JOUBERIN"/>
    <property type="match status" value="1"/>
</dbReference>
<dbReference type="SUPFAM" id="SSF50978">
    <property type="entry name" value="WD40 repeat-like"/>
    <property type="match status" value="1"/>
</dbReference>
<evidence type="ECO:0000313" key="2">
    <source>
        <dbReference type="Proteomes" id="UP001189429"/>
    </source>
</evidence>
<evidence type="ECO:0000313" key="1">
    <source>
        <dbReference type="EMBL" id="CAK0899045.1"/>
    </source>
</evidence>